<dbReference type="FunFam" id="3.40.720.10:FF:000017">
    <property type="entry name" value="Predicted protein"/>
    <property type="match status" value="1"/>
</dbReference>
<dbReference type="GO" id="GO:0005615">
    <property type="term" value="C:extracellular space"/>
    <property type="evidence" value="ECO:0007669"/>
    <property type="project" value="TreeGrafter"/>
</dbReference>
<organism evidence="3 4">
    <name type="scientific">Desmophyllum pertusum</name>
    <dbReference type="NCBI Taxonomy" id="174260"/>
    <lineage>
        <taxon>Eukaryota</taxon>
        <taxon>Metazoa</taxon>
        <taxon>Cnidaria</taxon>
        <taxon>Anthozoa</taxon>
        <taxon>Hexacorallia</taxon>
        <taxon>Scleractinia</taxon>
        <taxon>Caryophylliina</taxon>
        <taxon>Caryophylliidae</taxon>
        <taxon>Desmophyllum</taxon>
    </lineage>
</organism>
<dbReference type="PANTHER" id="PTHR10974">
    <property type="entry name" value="FI08016P-RELATED"/>
    <property type="match status" value="1"/>
</dbReference>
<keyword evidence="2" id="KW-0812">Transmembrane</keyword>
<dbReference type="Gene3D" id="3.40.720.10">
    <property type="entry name" value="Alkaline Phosphatase, subunit A"/>
    <property type="match status" value="1"/>
</dbReference>
<feature type="compositionally biased region" description="Polar residues" evidence="1">
    <location>
        <begin position="251"/>
        <end position="261"/>
    </location>
</feature>
<sequence>MVSSRCQKRFIALVFVSGIALVFFYKFQQERSDYLIRGLKNTKDLSSVIPDRDKSVTVITTTNEDEGEDPTDEDDIELNLTTVFNATEPPQKIHRGLDGNDEVDDTLDWLQEHGATPPPDPSPIADNEETTTPDLPDPSPIEDNEETTTPDPPDPSPIADNEETATPDPPDPSPIADKEETTTPESQTSSTQSPVSSTSLGLLQEHGATPLPDPSTIADNEEAATPESQTSSTQSSVSSTPSSSTQQLTSERVNNPGTDFKSTLSSILLSNTSTKPQLNHSSLPSDAPTRANNTNRSSQYTPPSTTGTPTPIYTTTSPSLNTCKLPNLNPWDPSISHLLKDVGNDPGCKGYPPPAFDVIGNRLVLSGEVNASSIDFSHVNVETIHRNEGDDHVVHYANQGNPFNAASADEFQPSSVINASDFFILKYKLTSGNEVTNYLSRVVPRQNAIDESNRIRQEFKRQGKNEGLGLNVVMLGFDSVSAANFRRKMPKSLAFLKTSLKTYFMSGQTVVGDATTPALTAMLTGLYETEPPEGRQGYDNSAPIDKWPWLMKLYKEHGYVTMMTEDDPSMGTFNLRLKGFEDPPAHHYGRPFWLALEQKHERDEPGLCSRSTFMVNYTLDYVLSYFASYPNTPKFAFAFMSYLTHAHPNHLSYADNDIVRLLRAFVGRNYYNNTVFVLFGDHGSRNDDVRNSMQGKLEERLPWLSISVPAWLEKKYPDITSALEHNQRVISSPFDVHATLHHVLTYPEEPQGEKTQSLFMKLNYTRTCSEAGVGEHWCPCLEFTDVDITSQDVIGGAEMAVKYINDVILNRTKLLRTSCARVQLKKIIMAAKYEPNEKLQRFSSTNQDSDRAVNFGSATSDSSHYRINFMTSPGDALFEATVAIRGDHKVIVDPNMSRTNLYGNQPRCILRKEPYARKFCYCKQVKH</sequence>
<dbReference type="Pfam" id="PF02995">
    <property type="entry name" value="DUF229"/>
    <property type="match status" value="1"/>
</dbReference>
<dbReference type="AlphaFoldDB" id="A0A9W9YCL3"/>
<feature type="transmembrane region" description="Helical" evidence="2">
    <location>
        <begin position="10"/>
        <end position="27"/>
    </location>
</feature>
<feature type="region of interest" description="Disordered" evidence="1">
    <location>
        <begin position="274"/>
        <end position="318"/>
    </location>
</feature>
<feature type="compositionally biased region" description="Low complexity" evidence="1">
    <location>
        <begin position="228"/>
        <end position="250"/>
    </location>
</feature>
<protein>
    <submittedName>
        <fullName evidence="3">Uncharacterized protein</fullName>
    </submittedName>
</protein>
<dbReference type="SUPFAM" id="SSF53649">
    <property type="entry name" value="Alkaline phosphatase-like"/>
    <property type="match status" value="1"/>
</dbReference>
<evidence type="ECO:0000256" key="1">
    <source>
        <dbReference type="SAM" id="MobiDB-lite"/>
    </source>
</evidence>
<gene>
    <name evidence="3" type="ORF">OS493_017192</name>
</gene>
<accession>A0A9W9YCL3</accession>
<feature type="compositionally biased region" description="Low complexity" evidence="1">
    <location>
        <begin position="297"/>
        <end position="318"/>
    </location>
</feature>
<reference evidence="3" key="1">
    <citation type="submission" date="2023-01" db="EMBL/GenBank/DDBJ databases">
        <title>Genome assembly of the deep-sea coral Lophelia pertusa.</title>
        <authorList>
            <person name="Herrera S."/>
            <person name="Cordes E."/>
        </authorList>
    </citation>
    <scope>NUCLEOTIDE SEQUENCE</scope>
    <source>
        <strain evidence="3">USNM1676648</strain>
        <tissue evidence="3">Polyp</tissue>
    </source>
</reference>
<dbReference type="Proteomes" id="UP001163046">
    <property type="component" value="Unassembled WGS sequence"/>
</dbReference>
<dbReference type="EMBL" id="MU827786">
    <property type="protein sequence ID" value="KAJ7333648.1"/>
    <property type="molecule type" value="Genomic_DNA"/>
</dbReference>
<evidence type="ECO:0000313" key="4">
    <source>
        <dbReference type="Proteomes" id="UP001163046"/>
    </source>
</evidence>
<dbReference type="InterPro" id="IPR017850">
    <property type="entry name" value="Alkaline_phosphatase_core_sf"/>
</dbReference>
<dbReference type="InterPro" id="IPR004245">
    <property type="entry name" value="DUF229"/>
</dbReference>
<keyword evidence="4" id="KW-1185">Reference proteome</keyword>
<dbReference type="PANTHER" id="PTHR10974:SF1">
    <property type="entry name" value="FI08016P-RELATED"/>
    <property type="match status" value="1"/>
</dbReference>
<feature type="compositionally biased region" description="Polar residues" evidence="1">
    <location>
        <begin position="275"/>
        <end position="296"/>
    </location>
</feature>
<dbReference type="CDD" id="cd16021">
    <property type="entry name" value="ALP_like"/>
    <property type="match status" value="1"/>
</dbReference>
<proteinExistence type="predicted"/>
<evidence type="ECO:0000313" key="3">
    <source>
        <dbReference type="EMBL" id="KAJ7333648.1"/>
    </source>
</evidence>
<evidence type="ECO:0000256" key="2">
    <source>
        <dbReference type="SAM" id="Phobius"/>
    </source>
</evidence>
<name>A0A9W9YCL3_9CNID</name>
<keyword evidence="2" id="KW-1133">Transmembrane helix</keyword>
<dbReference type="OrthoDB" id="413313at2759"/>
<feature type="compositionally biased region" description="Low complexity" evidence="1">
    <location>
        <begin position="183"/>
        <end position="199"/>
    </location>
</feature>
<comment type="caution">
    <text evidence="3">The sequence shown here is derived from an EMBL/GenBank/DDBJ whole genome shotgun (WGS) entry which is preliminary data.</text>
</comment>
<keyword evidence="2" id="KW-0472">Membrane</keyword>
<feature type="region of interest" description="Disordered" evidence="1">
    <location>
        <begin position="110"/>
        <end position="262"/>
    </location>
</feature>